<comment type="catalytic activity">
    <reaction evidence="11 19">
        <text>[ThiS sulfur-carrier protein]-C-terminal Gly-Gly-AMP + S-sulfanyl-L-cysteinyl-[cysteine desulfurase] + AH2 = [ThiS sulfur-carrier protein]-C-terminal-Gly-aminoethanethioate + L-cysteinyl-[cysteine desulfurase] + A + AMP + 2 H(+)</text>
        <dbReference type="Rhea" id="RHEA:43340"/>
        <dbReference type="Rhea" id="RHEA-COMP:12157"/>
        <dbReference type="Rhea" id="RHEA-COMP:12158"/>
        <dbReference type="Rhea" id="RHEA-COMP:12910"/>
        <dbReference type="Rhea" id="RHEA-COMP:19908"/>
        <dbReference type="ChEBI" id="CHEBI:13193"/>
        <dbReference type="ChEBI" id="CHEBI:15378"/>
        <dbReference type="ChEBI" id="CHEBI:17499"/>
        <dbReference type="ChEBI" id="CHEBI:29950"/>
        <dbReference type="ChEBI" id="CHEBI:61963"/>
        <dbReference type="ChEBI" id="CHEBI:90618"/>
        <dbReference type="ChEBI" id="CHEBI:232372"/>
        <dbReference type="ChEBI" id="CHEBI:456215"/>
    </reaction>
</comment>
<dbReference type="GO" id="GO:0005829">
    <property type="term" value="C:cytosol"/>
    <property type="evidence" value="ECO:0007669"/>
    <property type="project" value="TreeGrafter"/>
</dbReference>
<evidence type="ECO:0000259" key="20">
    <source>
        <dbReference type="PROSITE" id="PS51165"/>
    </source>
</evidence>
<dbReference type="InterPro" id="IPR003720">
    <property type="entry name" value="tRNA_STrfase"/>
</dbReference>
<evidence type="ECO:0000256" key="5">
    <source>
        <dbReference type="ARBA" id="ARBA00022679"/>
    </source>
</evidence>
<keyword evidence="9 19" id="KW-0784">Thiamine biosynthesis</keyword>
<dbReference type="GO" id="GO:0000049">
    <property type="term" value="F:tRNA binding"/>
    <property type="evidence" value="ECO:0007669"/>
    <property type="project" value="UniProtKB-UniRule"/>
</dbReference>
<dbReference type="InterPro" id="IPR014729">
    <property type="entry name" value="Rossmann-like_a/b/a_fold"/>
</dbReference>
<dbReference type="GO" id="GO:0009229">
    <property type="term" value="P:thiamine diphosphate biosynthetic process"/>
    <property type="evidence" value="ECO:0007669"/>
    <property type="project" value="UniProtKB-UniRule"/>
</dbReference>
<evidence type="ECO:0000256" key="2">
    <source>
        <dbReference type="ARBA" id="ARBA00004948"/>
    </source>
</evidence>
<dbReference type="SMART" id="SM00981">
    <property type="entry name" value="THUMP"/>
    <property type="match status" value="1"/>
</dbReference>
<keyword evidence="4 19" id="KW-0820">tRNA-binding</keyword>
<keyword evidence="5 19" id="KW-0808">Transferase</keyword>
<gene>
    <name evidence="19" type="primary">thiI</name>
    <name evidence="21" type="ORF">AP3564_19515</name>
</gene>
<evidence type="ECO:0000256" key="12">
    <source>
        <dbReference type="ARBA" id="ARBA00058382"/>
    </source>
</evidence>
<evidence type="ECO:0000313" key="22">
    <source>
        <dbReference type="Proteomes" id="UP000214606"/>
    </source>
</evidence>
<evidence type="ECO:0000256" key="13">
    <source>
        <dbReference type="ARBA" id="ARBA00061472"/>
    </source>
</evidence>
<dbReference type="HAMAP" id="MF_00021">
    <property type="entry name" value="ThiI"/>
    <property type="match status" value="1"/>
</dbReference>
<dbReference type="AlphaFoldDB" id="A0A223EA84"/>
<name>A0A223EA84_9BACI</name>
<evidence type="ECO:0000256" key="9">
    <source>
        <dbReference type="ARBA" id="ARBA00022977"/>
    </source>
</evidence>
<dbReference type="Gene3D" id="3.30.2130.30">
    <property type="match status" value="1"/>
</dbReference>
<keyword evidence="6 19" id="KW-0547">Nucleotide-binding</keyword>
<dbReference type="InterPro" id="IPR020536">
    <property type="entry name" value="ThiI_AANH"/>
</dbReference>
<feature type="binding site" evidence="19">
    <location>
        <begin position="183"/>
        <end position="184"/>
    </location>
    <ligand>
        <name>ATP</name>
        <dbReference type="ChEBI" id="CHEBI:30616"/>
    </ligand>
</feature>
<proteinExistence type="inferred from homology"/>
<dbReference type="NCBIfam" id="TIGR00342">
    <property type="entry name" value="tRNA uracil 4-sulfurtransferase ThiI"/>
    <property type="match status" value="1"/>
</dbReference>
<dbReference type="InterPro" id="IPR004114">
    <property type="entry name" value="THUMP_dom"/>
</dbReference>
<dbReference type="UniPathway" id="UPA00060"/>
<dbReference type="GO" id="GO:0009228">
    <property type="term" value="P:thiamine biosynthetic process"/>
    <property type="evidence" value="ECO:0007669"/>
    <property type="project" value="UniProtKB-KW"/>
</dbReference>
<comment type="subcellular location">
    <subcellularLocation>
        <location evidence="1 19">Cytoplasm</location>
    </subcellularLocation>
</comment>
<dbReference type="GO" id="GO:0140741">
    <property type="term" value="F:tRNA-uracil-4 sulfurtransferase activity"/>
    <property type="evidence" value="ECO:0007669"/>
    <property type="project" value="UniProtKB-EC"/>
</dbReference>
<evidence type="ECO:0000256" key="18">
    <source>
        <dbReference type="ARBA" id="ARBA00080570"/>
    </source>
</evidence>
<comment type="function">
    <text evidence="12 19">Catalyzes the ATP-dependent transfer of a sulfur to tRNA to produce 4-thiouridine in position 8 of tRNAs, which functions as a near-UV photosensor. Also catalyzes the transfer of sulfur to the sulfur carrier protein ThiS, forming ThiS-thiocarboxylate. This is a step in the synthesis of thiazole, in the thiamine biosynthesis pathway. The sulfur is donated as persulfide by IscS.</text>
</comment>
<evidence type="ECO:0000256" key="15">
    <source>
        <dbReference type="ARBA" id="ARBA00071867"/>
    </source>
</evidence>
<dbReference type="Gene3D" id="3.40.50.620">
    <property type="entry name" value="HUPs"/>
    <property type="match status" value="1"/>
</dbReference>
<dbReference type="EMBL" id="CP017703">
    <property type="protein sequence ID" value="ASS92164.1"/>
    <property type="molecule type" value="Genomic_DNA"/>
</dbReference>
<evidence type="ECO:0000256" key="19">
    <source>
        <dbReference type="HAMAP-Rule" id="MF_00021"/>
    </source>
</evidence>
<comment type="pathway">
    <text evidence="2 19">Cofactor biosynthesis; thiamine diphosphate biosynthesis.</text>
</comment>
<organism evidence="21 22">
    <name type="scientific">Aeribacillus pallidus</name>
    <dbReference type="NCBI Taxonomy" id="33936"/>
    <lineage>
        <taxon>Bacteria</taxon>
        <taxon>Bacillati</taxon>
        <taxon>Bacillota</taxon>
        <taxon>Bacilli</taxon>
        <taxon>Bacillales</taxon>
        <taxon>Bacillaceae</taxon>
        <taxon>Aeribacillus</taxon>
    </lineage>
</organism>
<evidence type="ECO:0000313" key="21">
    <source>
        <dbReference type="EMBL" id="ASS92164.1"/>
    </source>
</evidence>
<feature type="binding site" evidence="19">
    <location>
        <position position="287"/>
    </location>
    <ligand>
        <name>ATP</name>
        <dbReference type="ChEBI" id="CHEBI:30616"/>
    </ligand>
</feature>
<sequence length="405" mass="45905">MQYDHILVRYGEMSLKGKNRKHFINHLKNNIKLALSSFSSLEYTANRDRLFIKLNGEDGEKVAEKLQTVFGIQSFSLAIRTKSDIEAIKDTALQAVKQLYKNGDTFKVSAKRADKSFPLTSDQLNYEIGRHILIHTDGLKVDVHHPDINVRVEVRPHATYIMCKDFKGAGGLPVGSSGKAMLMLSGGIDSPVAGYLSMKRGLEIEAIHFFSPPYTNERAKQKVLDLVEKLTEFGGKIVLHIVPFTEIQVTIQQKILENYTMTSTRRMMLKIADEIRKNRGALAIVTGESLGQVASQTLESMYAINEVTTTPILRPLISMDKNEIIEIAEKIDTFEISNRPYEDCCTIFTPASPKTKPKREKILKLESYVDFQPLIQKAIEETVTIEFPRKHDIQEKIEEDFENLL</sequence>
<comment type="catalytic activity">
    <reaction evidence="10 19">
        <text>[ThiI sulfur-carrier protein]-S-sulfanyl-L-cysteine + a uridine in tRNA + 2 reduced [2Fe-2S]-[ferredoxin] + ATP + H(+) = [ThiI sulfur-carrier protein]-L-cysteine + a 4-thiouridine in tRNA + 2 oxidized [2Fe-2S]-[ferredoxin] + AMP + diphosphate</text>
        <dbReference type="Rhea" id="RHEA:24176"/>
        <dbReference type="Rhea" id="RHEA-COMP:10000"/>
        <dbReference type="Rhea" id="RHEA-COMP:10001"/>
        <dbReference type="Rhea" id="RHEA-COMP:13337"/>
        <dbReference type="Rhea" id="RHEA-COMP:13338"/>
        <dbReference type="Rhea" id="RHEA-COMP:13339"/>
        <dbReference type="Rhea" id="RHEA-COMP:13340"/>
        <dbReference type="ChEBI" id="CHEBI:15378"/>
        <dbReference type="ChEBI" id="CHEBI:29950"/>
        <dbReference type="ChEBI" id="CHEBI:30616"/>
        <dbReference type="ChEBI" id="CHEBI:33019"/>
        <dbReference type="ChEBI" id="CHEBI:33737"/>
        <dbReference type="ChEBI" id="CHEBI:33738"/>
        <dbReference type="ChEBI" id="CHEBI:61963"/>
        <dbReference type="ChEBI" id="CHEBI:65315"/>
        <dbReference type="ChEBI" id="CHEBI:136798"/>
        <dbReference type="ChEBI" id="CHEBI:456215"/>
        <dbReference type="EC" id="2.8.1.4"/>
    </reaction>
</comment>
<feature type="binding site" evidence="19">
    <location>
        <begin position="208"/>
        <end position="209"/>
    </location>
    <ligand>
        <name>ATP</name>
        <dbReference type="ChEBI" id="CHEBI:30616"/>
    </ligand>
</feature>
<dbReference type="FunFam" id="3.40.50.620:FF:000053">
    <property type="entry name" value="Probable tRNA sulfurtransferase"/>
    <property type="match status" value="1"/>
</dbReference>
<dbReference type="Pfam" id="PF02568">
    <property type="entry name" value="ThiI"/>
    <property type="match status" value="1"/>
</dbReference>
<evidence type="ECO:0000256" key="17">
    <source>
        <dbReference type="ARBA" id="ARBA00077849"/>
    </source>
</evidence>
<dbReference type="RefSeq" id="WP_094246344.1">
    <property type="nucleotide sequence ID" value="NZ_CP017703.1"/>
</dbReference>
<feature type="domain" description="THUMP" evidence="20">
    <location>
        <begin position="60"/>
        <end position="165"/>
    </location>
</feature>
<evidence type="ECO:0000256" key="7">
    <source>
        <dbReference type="ARBA" id="ARBA00022840"/>
    </source>
</evidence>
<keyword evidence="7 19" id="KW-0067">ATP-binding</keyword>
<dbReference type="KEGG" id="apak:AP3564_19515"/>
<evidence type="ECO:0000256" key="3">
    <source>
        <dbReference type="ARBA" id="ARBA00022490"/>
    </source>
</evidence>
<dbReference type="SUPFAM" id="SSF52402">
    <property type="entry name" value="Adenine nucleotide alpha hydrolases-like"/>
    <property type="match status" value="1"/>
</dbReference>
<dbReference type="GO" id="GO:0005524">
    <property type="term" value="F:ATP binding"/>
    <property type="evidence" value="ECO:0007669"/>
    <property type="project" value="UniProtKB-UniRule"/>
</dbReference>
<dbReference type="InterPro" id="IPR049961">
    <property type="entry name" value="ThiI_N"/>
</dbReference>
<dbReference type="EC" id="2.8.1.4" evidence="14 19"/>
<evidence type="ECO:0000256" key="4">
    <source>
        <dbReference type="ARBA" id="ARBA00022555"/>
    </source>
</evidence>
<accession>A0A223EA84</accession>
<dbReference type="GO" id="GO:0004810">
    <property type="term" value="F:CCA tRNA nucleotidyltransferase activity"/>
    <property type="evidence" value="ECO:0007669"/>
    <property type="project" value="InterPro"/>
</dbReference>
<dbReference type="Pfam" id="PF02926">
    <property type="entry name" value="THUMP"/>
    <property type="match status" value="1"/>
</dbReference>
<dbReference type="Proteomes" id="UP000214606">
    <property type="component" value="Chromosome"/>
</dbReference>
<keyword evidence="3 19" id="KW-0963">Cytoplasm</keyword>
<evidence type="ECO:0000256" key="8">
    <source>
        <dbReference type="ARBA" id="ARBA00022884"/>
    </source>
</evidence>
<evidence type="ECO:0000256" key="16">
    <source>
        <dbReference type="ARBA" id="ARBA00075337"/>
    </source>
</evidence>
<comment type="similarity">
    <text evidence="13 19">Belongs to the ThiI family.</text>
</comment>
<reference evidence="21 22" key="1">
    <citation type="submission" date="2016-10" db="EMBL/GenBank/DDBJ databases">
        <title>The whole genome sequencing and assembly of Aeribacillus pallidus KCTC3564 strain.</title>
        <authorList>
            <person name="Lee Y.-J."/>
            <person name="Park M.-K."/>
            <person name="Yi H."/>
            <person name="Bahn Y.-S."/>
            <person name="Kim J.F."/>
            <person name="Lee D.-W."/>
        </authorList>
    </citation>
    <scope>NUCLEOTIDE SEQUENCE [LARGE SCALE GENOMIC DNA]</scope>
    <source>
        <strain evidence="21 22">KCTC3564</strain>
    </source>
</reference>
<protein>
    <recommendedName>
        <fullName evidence="15 19">Probable tRNA sulfurtransferase</fullName>
        <ecNumber evidence="14 19">2.8.1.4</ecNumber>
    </recommendedName>
    <alternativeName>
        <fullName evidence="16 19">Sulfur carrier protein ThiS sulfurtransferase</fullName>
    </alternativeName>
    <alternativeName>
        <fullName evidence="17 19">Thiamine biosynthesis protein ThiI</fullName>
    </alternativeName>
    <alternativeName>
        <fullName evidence="18 19">tRNA 4-thiouridine synthase</fullName>
    </alternativeName>
</protein>
<dbReference type="SUPFAM" id="SSF143437">
    <property type="entry name" value="THUMP domain-like"/>
    <property type="match status" value="1"/>
</dbReference>
<dbReference type="PROSITE" id="PS51165">
    <property type="entry name" value="THUMP"/>
    <property type="match status" value="1"/>
</dbReference>
<dbReference type="PANTHER" id="PTHR43209:SF1">
    <property type="entry name" value="TRNA SULFURTRANSFERASE"/>
    <property type="match status" value="1"/>
</dbReference>
<dbReference type="GO" id="GO:0002937">
    <property type="term" value="P:tRNA 4-thiouridine biosynthesis"/>
    <property type="evidence" value="ECO:0007669"/>
    <property type="project" value="TreeGrafter"/>
</dbReference>
<dbReference type="InterPro" id="IPR054173">
    <property type="entry name" value="ThiI_fer"/>
</dbReference>
<evidence type="ECO:0000256" key="10">
    <source>
        <dbReference type="ARBA" id="ARBA00050570"/>
    </source>
</evidence>
<dbReference type="Pfam" id="PF22025">
    <property type="entry name" value="ThiI_fer"/>
    <property type="match status" value="1"/>
</dbReference>
<evidence type="ECO:0000256" key="1">
    <source>
        <dbReference type="ARBA" id="ARBA00004496"/>
    </source>
</evidence>
<evidence type="ECO:0000256" key="14">
    <source>
        <dbReference type="ARBA" id="ARBA00066827"/>
    </source>
</evidence>
<dbReference type="PANTHER" id="PTHR43209">
    <property type="entry name" value="TRNA SULFURTRANSFERASE"/>
    <property type="match status" value="1"/>
</dbReference>
<dbReference type="CDD" id="cd11716">
    <property type="entry name" value="THUMP_ThiI"/>
    <property type="match status" value="1"/>
</dbReference>
<feature type="binding site" evidence="19">
    <location>
        <position position="265"/>
    </location>
    <ligand>
        <name>ATP</name>
        <dbReference type="ChEBI" id="CHEBI:30616"/>
    </ligand>
</feature>
<dbReference type="GO" id="GO:0052837">
    <property type="term" value="P:thiazole biosynthetic process"/>
    <property type="evidence" value="ECO:0007669"/>
    <property type="project" value="TreeGrafter"/>
</dbReference>
<dbReference type="InterPro" id="IPR050102">
    <property type="entry name" value="tRNA_sulfurtransferase_ThiI"/>
</dbReference>
<dbReference type="CDD" id="cd01712">
    <property type="entry name" value="PPase_ThiI"/>
    <property type="match status" value="1"/>
</dbReference>
<dbReference type="InterPro" id="IPR049962">
    <property type="entry name" value="THUMP_ThiI"/>
</dbReference>
<feature type="binding site" evidence="19">
    <location>
        <position position="296"/>
    </location>
    <ligand>
        <name>ATP</name>
        <dbReference type="ChEBI" id="CHEBI:30616"/>
    </ligand>
</feature>
<keyword evidence="8 19" id="KW-0694">RNA-binding</keyword>
<evidence type="ECO:0000256" key="11">
    <source>
        <dbReference type="ARBA" id="ARBA00052330"/>
    </source>
</evidence>
<evidence type="ECO:0000256" key="6">
    <source>
        <dbReference type="ARBA" id="ARBA00022741"/>
    </source>
</evidence>